<evidence type="ECO:0000313" key="3">
    <source>
        <dbReference type="Proteomes" id="UP001162162"/>
    </source>
</evidence>
<dbReference type="AlphaFoldDB" id="A0AAV8XZR3"/>
<gene>
    <name evidence="2" type="ORF">NQ318_004724</name>
</gene>
<feature type="chain" id="PRO_5043956264" evidence="1">
    <location>
        <begin position="22"/>
        <end position="179"/>
    </location>
</feature>
<keyword evidence="1" id="KW-0732">Signal</keyword>
<evidence type="ECO:0000256" key="1">
    <source>
        <dbReference type="SAM" id="SignalP"/>
    </source>
</evidence>
<accession>A0AAV8XZR3</accession>
<organism evidence="2 3">
    <name type="scientific">Aromia moschata</name>
    <dbReference type="NCBI Taxonomy" id="1265417"/>
    <lineage>
        <taxon>Eukaryota</taxon>
        <taxon>Metazoa</taxon>
        <taxon>Ecdysozoa</taxon>
        <taxon>Arthropoda</taxon>
        <taxon>Hexapoda</taxon>
        <taxon>Insecta</taxon>
        <taxon>Pterygota</taxon>
        <taxon>Neoptera</taxon>
        <taxon>Endopterygota</taxon>
        <taxon>Coleoptera</taxon>
        <taxon>Polyphaga</taxon>
        <taxon>Cucujiformia</taxon>
        <taxon>Chrysomeloidea</taxon>
        <taxon>Cerambycidae</taxon>
        <taxon>Cerambycinae</taxon>
        <taxon>Callichromatini</taxon>
        <taxon>Aromia</taxon>
    </lineage>
</organism>
<proteinExistence type="predicted"/>
<evidence type="ECO:0000313" key="2">
    <source>
        <dbReference type="EMBL" id="KAJ8944637.1"/>
    </source>
</evidence>
<feature type="signal peptide" evidence="1">
    <location>
        <begin position="1"/>
        <end position="21"/>
    </location>
</feature>
<keyword evidence="3" id="KW-1185">Reference proteome</keyword>
<reference evidence="2" key="1">
    <citation type="journal article" date="2023" name="Insect Mol. Biol.">
        <title>Genome sequencing provides insights into the evolution of gene families encoding plant cell wall-degrading enzymes in longhorned beetles.</title>
        <authorList>
            <person name="Shin N.R."/>
            <person name="Okamura Y."/>
            <person name="Kirsch R."/>
            <person name="Pauchet Y."/>
        </authorList>
    </citation>
    <scope>NUCLEOTIDE SEQUENCE</scope>
    <source>
        <strain evidence="2">AMC_N1</strain>
    </source>
</reference>
<dbReference type="Proteomes" id="UP001162162">
    <property type="component" value="Unassembled WGS sequence"/>
</dbReference>
<sequence length="179" mass="20826">MACVILRPVKLWISLVPASCGMLWREFWNSKPLNKVPEVKLRSVRWRKMLKKEHALKCKQLKLSWQRIRQCQNEVDARYLDSSPWVGNVMVFEPRSHDGEVAKGIAVGKALLLTKKIIMNLTYSSFRYCSSVSSIVRKLDGAKRNQIGRLHWSLVYNTALIFLQILKTRPNGKTKECYY</sequence>
<dbReference type="EMBL" id="JAPWTK010000244">
    <property type="protein sequence ID" value="KAJ8944637.1"/>
    <property type="molecule type" value="Genomic_DNA"/>
</dbReference>
<name>A0AAV8XZR3_9CUCU</name>
<comment type="caution">
    <text evidence="2">The sequence shown here is derived from an EMBL/GenBank/DDBJ whole genome shotgun (WGS) entry which is preliminary data.</text>
</comment>
<protein>
    <submittedName>
        <fullName evidence="2">Uncharacterized protein</fullName>
    </submittedName>
</protein>